<keyword evidence="5" id="KW-1185">Reference proteome</keyword>
<dbReference type="GO" id="GO:0003676">
    <property type="term" value="F:nucleic acid binding"/>
    <property type="evidence" value="ECO:0007669"/>
    <property type="project" value="InterPro"/>
</dbReference>
<dbReference type="Gramene" id="HORVU.MOREX.r3.4HG0415120.1">
    <property type="protein sequence ID" value="HORVU.MOREX.r3.4HG0415120.1"/>
    <property type="gene ID" value="HORVU.MOREX.r3.4HG0415120"/>
</dbReference>
<dbReference type="SMART" id="SM00343">
    <property type="entry name" value="ZnF_C2HC"/>
    <property type="match status" value="1"/>
</dbReference>
<name>A0A8I6XIU7_HORVV</name>
<dbReference type="SUPFAM" id="SSF57756">
    <property type="entry name" value="Retrovirus zinc finger-like domains"/>
    <property type="match status" value="1"/>
</dbReference>
<evidence type="ECO:0000256" key="2">
    <source>
        <dbReference type="SAM" id="MobiDB-lite"/>
    </source>
</evidence>
<feature type="region of interest" description="Disordered" evidence="2">
    <location>
        <begin position="194"/>
        <end position="220"/>
    </location>
</feature>
<dbReference type="EnsemblPlants" id="HORVU.MOREX.r3.4HG0415120.1">
    <property type="protein sequence ID" value="HORVU.MOREX.r3.4HG0415120.1"/>
    <property type="gene ID" value="HORVU.MOREX.r3.4HG0415120"/>
</dbReference>
<organism evidence="4 5">
    <name type="scientific">Hordeum vulgare subsp. vulgare</name>
    <name type="common">Domesticated barley</name>
    <dbReference type="NCBI Taxonomy" id="112509"/>
    <lineage>
        <taxon>Eukaryota</taxon>
        <taxon>Viridiplantae</taxon>
        <taxon>Streptophyta</taxon>
        <taxon>Embryophyta</taxon>
        <taxon>Tracheophyta</taxon>
        <taxon>Spermatophyta</taxon>
        <taxon>Magnoliopsida</taxon>
        <taxon>Liliopsida</taxon>
        <taxon>Poales</taxon>
        <taxon>Poaceae</taxon>
        <taxon>BOP clade</taxon>
        <taxon>Pooideae</taxon>
        <taxon>Triticodae</taxon>
        <taxon>Triticeae</taxon>
        <taxon>Hordeinae</taxon>
        <taxon>Hordeum</taxon>
    </lineage>
</organism>
<dbReference type="Gene3D" id="4.10.60.10">
    <property type="entry name" value="Zinc finger, CCHC-type"/>
    <property type="match status" value="1"/>
</dbReference>
<dbReference type="PANTHER" id="PTHR35317">
    <property type="entry name" value="OS04G0629600 PROTEIN"/>
    <property type="match status" value="1"/>
</dbReference>
<dbReference type="GO" id="GO:0008270">
    <property type="term" value="F:zinc ion binding"/>
    <property type="evidence" value="ECO:0007669"/>
    <property type="project" value="UniProtKB-KW"/>
</dbReference>
<reference evidence="4" key="2">
    <citation type="submission" date="2020-10" db="EMBL/GenBank/DDBJ databases">
        <authorList>
            <person name="Scholz U."/>
            <person name="Mascher M."/>
            <person name="Fiebig A."/>
        </authorList>
    </citation>
    <scope>NUCLEOTIDE SEQUENCE [LARGE SCALE GENOMIC DNA]</scope>
    <source>
        <strain evidence="4">cv. Morex</strain>
    </source>
</reference>
<keyword evidence="1" id="KW-0862">Zinc</keyword>
<keyword evidence="1" id="KW-0863">Zinc-finger</keyword>
<evidence type="ECO:0000313" key="4">
    <source>
        <dbReference type="EnsemblPlants" id="HORVU.MOREX.r3.4HG0415120.1"/>
    </source>
</evidence>
<evidence type="ECO:0000256" key="1">
    <source>
        <dbReference type="PROSITE-ProRule" id="PRU00047"/>
    </source>
</evidence>
<feature type="domain" description="CCHC-type" evidence="3">
    <location>
        <begin position="226"/>
        <end position="242"/>
    </location>
</feature>
<accession>A0A8I6XIU7</accession>
<evidence type="ECO:0000313" key="5">
    <source>
        <dbReference type="Proteomes" id="UP000011116"/>
    </source>
</evidence>
<keyword evidence="1" id="KW-0479">Metal-binding</keyword>
<protein>
    <recommendedName>
        <fullName evidence="3">CCHC-type domain-containing protein</fullName>
    </recommendedName>
</protein>
<dbReference type="AlphaFoldDB" id="A0A8I6XIU7"/>
<dbReference type="InterPro" id="IPR036875">
    <property type="entry name" value="Znf_CCHC_sf"/>
</dbReference>
<dbReference type="PROSITE" id="PS50158">
    <property type="entry name" value="ZF_CCHC"/>
    <property type="match status" value="1"/>
</dbReference>
<sequence length="265" mass="28437">MKSVVPHGGGGAGVAAAVAGVVTVHLPPLTTTSYTSWAIKAEAILDAHALWSAVAPADGEEVDANKSKLARAAMLAALPEDLLMQVATKTTAKEMDDADDLDEYAGKVSSMATKYAGLGSTLDDAAMVKKLLDTVPDRLYAAVAGIEQFCDVDDMPFEEAVGRLKAFEERTRRRARSGGERAGEQLMLTEAQWQARQRRHGGGGYNDDDDGAASTASGGRNKRRGRCYYCNERGHFKRECPQRKKAAATEQAMLMDADVEDARLL</sequence>
<dbReference type="PANTHER" id="PTHR35317:SF38">
    <property type="entry name" value="RNA-DIRECTED DNA POLYMERASE"/>
    <property type="match status" value="1"/>
</dbReference>
<reference evidence="4" key="3">
    <citation type="submission" date="2022-01" db="UniProtKB">
        <authorList>
            <consortium name="EnsemblPlants"/>
        </authorList>
    </citation>
    <scope>IDENTIFICATION</scope>
    <source>
        <strain evidence="4">subsp. vulgare</strain>
    </source>
</reference>
<dbReference type="InterPro" id="IPR001878">
    <property type="entry name" value="Znf_CCHC"/>
</dbReference>
<reference evidence="5" key="1">
    <citation type="journal article" date="2012" name="Nature">
        <title>A physical, genetic and functional sequence assembly of the barley genome.</title>
        <authorList>
            <consortium name="The International Barley Genome Sequencing Consortium"/>
            <person name="Mayer K.F."/>
            <person name="Waugh R."/>
            <person name="Brown J.W."/>
            <person name="Schulman A."/>
            <person name="Langridge P."/>
            <person name="Platzer M."/>
            <person name="Fincher G.B."/>
            <person name="Muehlbauer G.J."/>
            <person name="Sato K."/>
            <person name="Close T.J."/>
            <person name="Wise R.P."/>
            <person name="Stein N."/>
        </authorList>
    </citation>
    <scope>NUCLEOTIDE SEQUENCE [LARGE SCALE GENOMIC DNA]</scope>
    <source>
        <strain evidence="5">cv. Morex</strain>
    </source>
</reference>
<proteinExistence type="predicted"/>
<dbReference type="Proteomes" id="UP000011116">
    <property type="component" value="Chromosome 4H"/>
</dbReference>
<dbReference type="Pfam" id="PF00098">
    <property type="entry name" value="zf-CCHC"/>
    <property type="match status" value="1"/>
</dbReference>
<evidence type="ECO:0000259" key="3">
    <source>
        <dbReference type="PROSITE" id="PS50158"/>
    </source>
</evidence>